<feature type="domain" description="Putative DNA-binding" evidence="1">
    <location>
        <begin position="9"/>
        <end position="95"/>
    </location>
</feature>
<dbReference type="RefSeq" id="WP_011766581.1">
    <property type="nucleotide sequence ID" value="NC_008702.1"/>
</dbReference>
<dbReference type="AlphaFoldDB" id="A1K9G6"/>
<dbReference type="InterPro" id="IPR044922">
    <property type="entry name" value="DUF2063_N_sf"/>
</dbReference>
<proteinExistence type="predicted"/>
<dbReference type="Gene3D" id="1.10.150.690">
    <property type="entry name" value="DUF2063"/>
    <property type="match status" value="1"/>
</dbReference>
<gene>
    <name evidence="3" type="ordered locus">azo2855</name>
</gene>
<dbReference type="eggNOG" id="COG3219">
    <property type="taxonomic scope" value="Bacteria"/>
</dbReference>
<evidence type="ECO:0000313" key="3">
    <source>
        <dbReference type="EMBL" id="CAL95471.1"/>
    </source>
</evidence>
<dbReference type="InterPro" id="IPR018640">
    <property type="entry name" value="DUF2063"/>
</dbReference>
<dbReference type="Proteomes" id="UP000002588">
    <property type="component" value="Chromosome"/>
</dbReference>
<dbReference type="InterPro" id="IPR054098">
    <property type="entry name" value="NGO1945-like_C"/>
</dbReference>
<dbReference type="KEGG" id="azo:azo2855"/>
<feature type="domain" description="NGO1945-like C-terminal" evidence="2">
    <location>
        <begin position="144"/>
        <end position="238"/>
    </location>
</feature>
<accession>A1K9G6</accession>
<organism evidence="3 4">
    <name type="scientific">Azoarcus sp. (strain BH72)</name>
    <dbReference type="NCBI Taxonomy" id="418699"/>
    <lineage>
        <taxon>Bacteria</taxon>
        <taxon>Pseudomonadati</taxon>
        <taxon>Pseudomonadota</taxon>
        <taxon>Betaproteobacteria</taxon>
        <taxon>Rhodocyclales</taxon>
        <taxon>Zoogloeaceae</taxon>
        <taxon>Azoarcus</taxon>
    </lineage>
</organism>
<evidence type="ECO:0000259" key="1">
    <source>
        <dbReference type="Pfam" id="PF09836"/>
    </source>
</evidence>
<dbReference type="EMBL" id="AM406670">
    <property type="protein sequence ID" value="CAL95471.1"/>
    <property type="molecule type" value="Genomic_DNA"/>
</dbReference>
<reference evidence="3 4" key="1">
    <citation type="journal article" date="2006" name="Nat. Biotechnol.">
        <title>Complete genome of the mutualistic, N2-fixing grass endophyte Azoarcus sp. strain BH72.</title>
        <authorList>
            <person name="Krause A."/>
            <person name="Ramakumar A."/>
            <person name="Bartels D."/>
            <person name="Battistoni F."/>
            <person name="Bekel T."/>
            <person name="Boch J."/>
            <person name="Boehm M."/>
            <person name="Friedrich F."/>
            <person name="Hurek T."/>
            <person name="Krause L."/>
            <person name="Linke B."/>
            <person name="McHardy A.C."/>
            <person name="Sarkar A."/>
            <person name="Schneiker S."/>
            <person name="Syed A.A."/>
            <person name="Thauer R."/>
            <person name="Vorhoelter F.-J."/>
            <person name="Weidner S."/>
            <person name="Puehler A."/>
            <person name="Reinhold-Hurek B."/>
            <person name="Kaiser O."/>
            <person name="Goesmann A."/>
        </authorList>
    </citation>
    <scope>NUCLEOTIDE SEQUENCE [LARGE SCALE GENOMIC DNA]</scope>
    <source>
        <strain evidence="3 4">BH72</strain>
    </source>
</reference>
<keyword evidence="4" id="KW-1185">Reference proteome</keyword>
<evidence type="ECO:0000259" key="2">
    <source>
        <dbReference type="Pfam" id="PF22106"/>
    </source>
</evidence>
<sequence>MNAPAALRQFQHDFGRRLRDPGHAPLPAGLDRRRTGAYETLLFDKLCGVIDRCFPVARATLGEARWRRLCRAFVRDWRCSTPWFRAIPREFVDFLDSGCHLPLPAWLPDLARYEWAELAVELMAVSIPGHAPDGDLYAGRPLANPACMLVASPWPVQRIGPAYRPRRPQPAHLAIFRDLDDAVRFAELRPATARLLALLQQQAAPSGEAALVALAAELGCAANAAYLAHGRTSLDELRSLGLILGVRT</sequence>
<dbReference type="Pfam" id="PF09836">
    <property type="entry name" value="DUF2063"/>
    <property type="match status" value="1"/>
</dbReference>
<name>A1K9G6_AZOSB</name>
<dbReference type="HOGENOM" id="CLU_096334_1_0_4"/>
<evidence type="ECO:0000313" key="4">
    <source>
        <dbReference type="Proteomes" id="UP000002588"/>
    </source>
</evidence>
<dbReference type="Gene3D" id="3.90.930.50">
    <property type="match status" value="1"/>
</dbReference>
<dbReference type="Pfam" id="PF22106">
    <property type="entry name" value="NGO1945_C"/>
    <property type="match status" value="1"/>
</dbReference>
<dbReference type="STRING" id="62928.azo2855"/>
<protein>
    <submittedName>
        <fullName evidence="3">Uncharacterized protein</fullName>
    </submittedName>
</protein>